<dbReference type="AlphaFoldDB" id="A0AAD5U6E6"/>
<name>A0AAD5U6E6_9FUNG</name>
<keyword evidence="2" id="KW-0472">Membrane</keyword>
<evidence type="ECO:0000256" key="1">
    <source>
        <dbReference type="SAM" id="MobiDB-lite"/>
    </source>
</evidence>
<keyword evidence="2" id="KW-0812">Transmembrane</keyword>
<evidence type="ECO:0000256" key="2">
    <source>
        <dbReference type="SAM" id="Phobius"/>
    </source>
</evidence>
<dbReference type="PANTHER" id="PTHR46590:SF4">
    <property type="entry name" value="CRAL-TRIO DOMAIN-CONTAINING PROTEIN"/>
    <property type="match status" value="1"/>
</dbReference>
<keyword evidence="2" id="KW-1133">Transmembrane helix</keyword>
<evidence type="ECO:0000313" key="4">
    <source>
        <dbReference type="EMBL" id="KAJ3224643.1"/>
    </source>
</evidence>
<dbReference type="Proteomes" id="UP001211065">
    <property type="component" value="Unassembled WGS sequence"/>
</dbReference>
<dbReference type="SUPFAM" id="SSF52087">
    <property type="entry name" value="CRAL/TRIO domain"/>
    <property type="match status" value="1"/>
</dbReference>
<comment type="caution">
    <text evidence="4">The sequence shown here is derived from an EMBL/GenBank/DDBJ whole genome shotgun (WGS) entry which is preliminary data.</text>
</comment>
<dbReference type="Pfam" id="PF00650">
    <property type="entry name" value="CRAL_TRIO"/>
    <property type="match status" value="1"/>
</dbReference>
<organism evidence="4 5">
    <name type="scientific">Clydaea vesicula</name>
    <dbReference type="NCBI Taxonomy" id="447962"/>
    <lineage>
        <taxon>Eukaryota</taxon>
        <taxon>Fungi</taxon>
        <taxon>Fungi incertae sedis</taxon>
        <taxon>Chytridiomycota</taxon>
        <taxon>Chytridiomycota incertae sedis</taxon>
        <taxon>Chytridiomycetes</taxon>
        <taxon>Lobulomycetales</taxon>
        <taxon>Lobulomycetaceae</taxon>
        <taxon>Clydaea</taxon>
    </lineage>
</organism>
<evidence type="ECO:0000259" key="3">
    <source>
        <dbReference type="PROSITE" id="PS50191"/>
    </source>
</evidence>
<dbReference type="InterPro" id="IPR001251">
    <property type="entry name" value="CRAL-TRIO_dom"/>
</dbReference>
<dbReference type="PANTHER" id="PTHR46590">
    <property type="entry name" value="PHOSPHATIDYLINOSITOL TRANSFER PROTEIN CSR1-RELATED"/>
    <property type="match status" value="1"/>
</dbReference>
<feature type="domain" description="CRAL-TRIO" evidence="3">
    <location>
        <begin position="87"/>
        <end position="257"/>
    </location>
</feature>
<evidence type="ECO:0000313" key="5">
    <source>
        <dbReference type="Proteomes" id="UP001211065"/>
    </source>
</evidence>
<dbReference type="InterPro" id="IPR052432">
    <property type="entry name" value="PITP/CRAL-TRIO"/>
</dbReference>
<dbReference type="SMART" id="SM00516">
    <property type="entry name" value="SEC14"/>
    <property type="match status" value="1"/>
</dbReference>
<dbReference type="Gene3D" id="3.40.525.10">
    <property type="entry name" value="CRAL-TRIO lipid binding domain"/>
    <property type="match status" value="1"/>
</dbReference>
<reference evidence="4" key="1">
    <citation type="submission" date="2020-05" db="EMBL/GenBank/DDBJ databases">
        <title>Phylogenomic resolution of chytrid fungi.</title>
        <authorList>
            <person name="Stajich J.E."/>
            <person name="Amses K."/>
            <person name="Simmons R."/>
            <person name="Seto K."/>
            <person name="Myers J."/>
            <person name="Bonds A."/>
            <person name="Quandt C.A."/>
            <person name="Barry K."/>
            <person name="Liu P."/>
            <person name="Grigoriev I."/>
            <person name="Longcore J.E."/>
            <person name="James T.Y."/>
        </authorList>
    </citation>
    <scope>NUCLEOTIDE SEQUENCE</scope>
    <source>
        <strain evidence="4">JEL0476</strain>
    </source>
</reference>
<feature type="transmembrane region" description="Helical" evidence="2">
    <location>
        <begin position="527"/>
        <end position="543"/>
    </location>
</feature>
<dbReference type="InterPro" id="IPR036865">
    <property type="entry name" value="CRAL-TRIO_dom_sf"/>
</dbReference>
<gene>
    <name evidence="4" type="ORF">HK099_008120</name>
</gene>
<dbReference type="CDD" id="cd00170">
    <property type="entry name" value="SEC14"/>
    <property type="match status" value="1"/>
</dbReference>
<keyword evidence="5" id="KW-1185">Reference proteome</keyword>
<proteinExistence type="predicted"/>
<dbReference type="PROSITE" id="PS50191">
    <property type="entry name" value="CRAL_TRIO"/>
    <property type="match status" value="1"/>
</dbReference>
<dbReference type="EMBL" id="JADGJW010000086">
    <property type="protein sequence ID" value="KAJ3224643.1"/>
    <property type="molecule type" value="Genomic_DNA"/>
</dbReference>
<accession>A0AAD5U6E6</accession>
<protein>
    <recommendedName>
        <fullName evidence="3">CRAL-TRIO domain-containing protein</fullName>
    </recommendedName>
</protein>
<feature type="region of interest" description="Disordered" evidence="1">
    <location>
        <begin position="395"/>
        <end position="421"/>
    </location>
</feature>
<sequence length="554" mass="64316">MLSNEHLGFIDELRASLIERLNTSRRELDLGRKELLHVSQLLADDSFLHRFSCKNKFNLKLTEQSILSHIDWRLDAAIQKRSIKSLSKPALKYLKDGLFYFLSFDNLGQPLAVLCMDKYKNDTGDKIDDLRMFLIFFLECSRKYIFSINRQRLRNGQQQIVSFSVLMDLNLLGISNLGYDLIPTFNDLFNSHYPRMIATVYVLNYGWLHAGVWKIVKTMLPESATEKLVFLKKEEISKYLPVNQLSLAYGGEESEIWEISKDRIFNKFGLEEYIPLDQNIEMIFEKLTGNSFSTNLQVTCKHTSYTSQEVCSPTSESDRSEIWYDAHQEQELLNLHSEDELEYCHEMKFTDRVKSAADLQLLLRVPHNRDQHGLQTLPRPPSCKTLTSLILSPVNKSVPSKGKSGNRKRNATSNEEDGNNLKIPRKLSKRTFFKAFVQQLKSILYGKNIFPKNSVDNRNITEKMNLVKQSTVEKKIINFGEFERGKENKWKPRTYYEFFEDCFRNKIASSGGEEAGERKGFFVSSKTASLFFVITLSFLYLRWKKSILLGFKKS</sequence>